<dbReference type="RefSeq" id="WP_158403512.1">
    <property type="nucleotide sequence ID" value="NZ_QVER01000012.1"/>
</dbReference>
<name>A0A3E2U3H0_9FIRM</name>
<evidence type="ECO:0000313" key="1">
    <source>
        <dbReference type="EMBL" id="RGB90744.1"/>
    </source>
</evidence>
<protein>
    <submittedName>
        <fullName evidence="1">Uncharacterized protein</fullName>
    </submittedName>
</protein>
<dbReference type="Proteomes" id="UP000260991">
    <property type="component" value="Unassembled WGS sequence"/>
</dbReference>
<gene>
    <name evidence="1" type="ORF">DWZ46_10490</name>
</gene>
<proteinExistence type="predicted"/>
<reference evidence="1 2" key="1">
    <citation type="submission" date="2018-08" db="EMBL/GenBank/DDBJ databases">
        <title>A genome reference for cultivated species of the human gut microbiota.</title>
        <authorList>
            <person name="Zou Y."/>
            <person name="Xue W."/>
            <person name="Luo G."/>
        </authorList>
    </citation>
    <scope>NUCLEOTIDE SEQUENCE [LARGE SCALE GENOMIC DNA]</scope>
    <source>
        <strain evidence="1 2">AF32-8AC</strain>
    </source>
</reference>
<organism evidence="1 2">
    <name type="scientific">Faecalibacterium prausnitzii</name>
    <dbReference type="NCBI Taxonomy" id="853"/>
    <lineage>
        <taxon>Bacteria</taxon>
        <taxon>Bacillati</taxon>
        <taxon>Bacillota</taxon>
        <taxon>Clostridia</taxon>
        <taxon>Eubacteriales</taxon>
        <taxon>Oscillospiraceae</taxon>
        <taxon>Faecalibacterium</taxon>
    </lineage>
</organism>
<accession>A0A3E2U3H0</accession>
<sequence length="159" mass="16788">MELTYQSPLMPASYTAISADEMTYIDGGAIQIGSYLIEFHPEALLQSVVNFTINFSQLMGKAALGAAVGGLILMHEDGLTLSQSVSYYWDGQNKAGKAATVAVGALAGWYGAMQAIQIYNTVKSIFIELKNAYAQTKANIAASQQQDAGITDPIVAAAA</sequence>
<comment type="caution">
    <text evidence="1">The sequence shown here is derived from an EMBL/GenBank/DDBJ whole genome shotgun (WGS) entry which is preliminary data.</text>
</comment>
<dbReference type="EMBL" id="QVER01000012">
    <property type="protein sequence ID" value="RGB90744.1"/>
    <property type="molecule type" value="Genomic_DNA"/>
</dbReference>
<evidence type="ECO:0000313" key="2">
    <source>
        <dbReference type="Proteomes" id="UP000260991"/>
    </source>
</evidence>
<dbReference type="AlphaFoldDB" id="A0A3E2U3H0"/>